<dbReference type="Gene3D" id="3.40.220.10">
    <property type="entry name" value="Leucine Aminopeptidase, subunit E, domain 1"/>
    <property type="match status" value="1"/>
</dbReference>
<dbReference type="RefSeq" id="WP_058470461.1">
    <property type="nucleotide sequence ID" value="NZ_CAAAIC010000002.1"/>
</dbReference>
<dbReference type="InterPro" id="IPR011356">
    <property type="entry name" value="Leucine_aapep/pepB"/>
</dbReference>
<dbReference type="PATRIC" id="fig|456.5.peg.985"/>
<keyword evidence="4 7" id="KW-0378">Hydrolase</keyword>
<dbReference type="PANTHER" id="PTHR11963">
    <property type="entry name" value="LEUCINE AMINOPEPTIDASE-RELATED"/>
    <property type="match status" value="1"/>
</dbReference>
<dbReference type="OrthoDB" id="9809354at2"/>
<keyword evidence="2 7" id="KW-0031">Aminopeptidase</keyword>
<dbReference type="EMBL" id="LNYJ01000011">
    <property type="protein sequence ID" value="KTD16621.1"/>
    <property type="molecule type" value="Genomic_DNA"/>
</dbReference>
<dbReference type="InterPro" id="IPR000819">
    <property type="entry name" value="Peptidase_M17_C"/>
</dbReference>
<organism evidence="7 8">
    <name type="scientific">Legionella jordanis</name>
    <dbReference type="NCBI Taxonomy" id="456"/>
    <lineage>
        <taxon>Bacteria</taxon>
        <taxon>Pseudomonadati</taxon>
        <taxon>Pseudomonadota</taxon>
        <taxon>Gammaproteobacteria</taxon>
        <taxon>Legionellales</taxon>
        <taxon>Legionellaceae</taxon>
        <taxon>Legionella</taxon>
    </lineage>
</organism>
<dbReference type="Pfam" id="PF21337">
    <property type="entry name" value="Peptidase_M17_N_1"/>
    <property type="match status" value="1"/>
</dbReference>
<evidence type="ECO:0000256" key="5">
    <source>
        <dbReference type="ARBA" id="ARBA00023211"/>
    </source>
</evidence>
<dbReference type="AlphaFoldDB" id="A0A0W0V9R7"/>
<dbReference type="PROSITE" id="PS00631">
    <property type="entry name" value="CYTOSOL_AP"/>
    <property type="match status" value="1"/>
</dbReference>
<proteinExistence type="inferred from homology"/>
<dbReference type="PRINTS" id="PR00481">
    <property type="entry name" value="LAMNOPPTDASE"/>
</dbReference>
<dbReference type="STRING" id="456.Ljor_0927"/>
<keyword evidence="5" id="KW-0464">Manganese</keyword>
<dbReference type="Gene3D" id="3.40.630.10">
    <property type="entry name" value="Zn peptidases"/>
    <property type="match status" value="1"/>
</dbReference>
<evidence type="ECO:0000256" key="2">
    <source>
        <dbReference type="ARBA" id="ARBA00022438"/>
    </source>
</evidence>
<comment type="similarity">
    <text evidence="1">Belongs to the peptidase M17 family.</text>
</comment>
<evidence type="ECO:0000256" key="4">
    <source>
        <dbReference type="ARBA" id="ARBA00022801"/>
    </source>
</evidence>
<keyword evidence="8" id="KW-1185">Reference proteome</keyword>
<dbReference type="InterPro" id="IPR048816">
    <property type="entry name" value="Peptidase_M17_N_1"/>
</dbReference>
<dbReference type="PANTHER" id="PTHR11963:SF20">
    <property type="entry name" value="PEPTIDASE B"/>
    <property type="match status" value="1"/>
</dbReference>
<dbReference type="GO" id="GO:0005737">
    <property type="term" value="C:cytoplasm"/>
    <property type="evidence" value="ECO:0007669"/>
    <property type="project" value="InterPro"/>
</dbReference>
<gene>
    <name evidence="7" type="ORF">Ljor_0927</name>
</gene>
<dbReference type="Proteomes" id="UP000055035">
    <property type="component" value="Unassembled WGS sequence"/>
</dbReference>
<dbReference type="EC" id="3.4.11.1" evidence="7"/>
<evidence type="ECO:0000256" key="1">
    <source>
        <dbReference type="ARBA" id="ARBA00009528"/>
    </source>
</evidence>
<dbReference type="GO" id="GO:0030145">
    <property type="term" value="F:manganese ion binding"/>
    <property type="evidence" value="ECO:0007669"/>
    <property type="project" value="InterPro"/>
</dbReference>
<evidence type="ECO:0000313" key="8">
    <source>
        <dbReference type="Proteomes" id="UP000055035"/>
    </source>
</evidence>
<evidence type="ECO:0000259" key="6">
    <source>
        <dbReference type="PROSITE" id="PS00631"/>
    </source>
</evidence>
<evidence type="ECO:0000313" key="7">
    <source>
        <dbReference type="EMBL" id="KTD16621.1"/>
    </source>
</evidence>
<dbReference type="CDD" id="cd00433">
    <property type="entry name" value="Peptidase_M17"/>
    <property type="match status" value="1"/>
</dbReference>
<dbReference type="Pfam" id="PF00883">
    <property type="entry name" value="Peptidase_M17"/>
    <property type="match status" value="1"/>
</dbReference>
<feature type="domain" description="Cytosol aminopeptidase" evidence="6">
    <location>
        <begin position="302"/>
        <end position="309"/>
    </location>
</feature>
<keyword evidence="3" id="KW-0645">Protease</keyword>
<dbReference type="GO" id="GO:0070006">
    <property type="term" value="F:metalloaminopeptidase activity"/>
    <property type="evidence" value="ECO:0007669"/>
    <property type="project" value="InterPro"/>
</dbReference>
<name>A0A0W0V9R7_9GAMM</name>
<comment type="caution">
    <text evidence="7">The sequence shown here is derived from an EMBL/GenBank/DDBJ whole genome shotgun (WGS) entry which is preliminary data.</text>
</comment>
<evidence type="ECO:0000256" key="3">
    <source>
        <dbReference type="ARBA" id="ARBA00022670"/>
    </source>
</evidence>
<sequence length="456" mass="49788">MEANLFFQTSQGNSLPLIFIRQTQWEEGLEQFNEREQKAFALQQFKAKLGDVCIVTEADGSASKAYVGTGKQNAEQAIAYAATRLIPGSYIAQEHLTPTALTNWALAQYRFGKYKKQDINPRRLVVREEQLADVSIDIEAVFLVRNLINLPTNDLGPEELALVLEDLAEQHNGQFQQWVGKELLQHNFPAIYAVGCASAKSPRLLSLTWGNENNPKVSIIGKGVCFDSGGLDIKPAQGMRLMKKDMGGAAHAIALAKWIMKKNLNLRLQVLIPAVENAIGPEAFRPGDILTMRNGLTVEVDNTDAEGRLILADAIVKACEEKPDLLIDFATLTGSARAAVGTEIAALFCNDDALAQAIMDSAKYCDDPIWRLPLFSGYESMLESSVADLVNCSASPYAGAITAALFLQRFLNAPLGWLHFDIMAWNLSSKPGKPEGGEAMGLRAVAHYLAGKYGSQ</sequence>
<dbReference type="InterPro" id="IPR043472">
    <property type="entry name" value="Macro_dom-like"/>
</dbReference>
<protein>
    <submittedName>
        <fullName evidence="7">Aminopeptidase</fullName>
        <ecNumber evidence="7">3.4.11.1</ecNumber>
    </submittedName>
</protein>
<reference evidence="7 8" key="1">
    <citation type="submission" date="2015-11" db="EMBL/GenBank/DDBJ databases">
        <title>Genomic analysis of 38 Legionella species identifies large and diverse effector repertoires.</title>
        <authorList>
            <person name="Burstein D."/>
            <person name="Amaro F."/>
            <person name="Zusman T."/>
            <person name="Lifshitz Z."/>
            <person name="Cohen O."/>
            <person name="Gilbert J.A."/>
            <person name="Pupko T."/>
            <person name="Shuman H.A."/>
            <person name="Segal G."/>
        </authorList>
    </citation>
    <scope>NUCLEOTIDE SEQUENCE [LARGE SCALE GENOMIC DNA]</scope>
    <source>
        <strain evidence="7 8">BL-540</strain>
    </source>
</reference>
<dbReference type="SUPFAM" id="SSF53187">
    <property type="entry name" value="Zn-dependent exopeptidases"/>
    <property type="match status" value="1"/>
</dbReference>
<accession>A0A0W0V9R7</accession>
<dbReference type="GO" id="GO:0006508">
    <property type="term" value="P:proteolysis"/>
    <property type="evidence" value="ECO:0007669"/>
    <property type="project" value="UniProtKB-KW"/>
</dbReference>